<accession>A0ABN6RRC4</accession>
<dbReference type="EC" id="3.1.3.18" evidence="4"/>
<dbReference type="Gene3D" id="1.10.150.240">
    <property type="entry name" value="Putative phosphatase, domain 2"/>
    <property type="match status" value="1"/>
</dbReference>
<dbReference type="InterPro" id="IPR023198">
    <property type="entry name" value="PGP-like_dom2"/>
</dbReference>
<dbReference type="SFLD" id="SFLDS00003">
    <property type="entry name" value="Haloacid_Dehalogenase"/>
    <property type="match status" value="1"/>
</dbReference>
<dbReference type="SFLD" id="SFLDG01129">
    <property type="entry name" value="C1.5:_HAD__Beta-PGM__Phosphata"/>
    <property type="match status" value="1"/>
</dbReference>
<evidence type="ECO:0000256" key="4">
    <source>
        <dbReference type="ARBA" id="ARBA00013078"/>
    </source>
</evidence>
<dbReference type="RefSeq" id="WP_264982597.1">
    <property type="nucleotide sequence ID" value="NZ_AP026708.1"/>
</dbReference>
<comment type="catalytic activity">
    <reaction evidence="1">
        <text>2-phosphoglycolate + H2O = glycolate + phosphate</text>
        <dbReference type="Rhea" id="RHEA:14369"/>
        <dbReference type="ChEBI" id="CHEBI:15377"/>
        <dbReference type="ChEBI" id="CHEBI:29805"/>
        <dbReference type="ChEBI" id="CHEBI:43474"/>
        <dbReference type="ChEBI" id="CHEBI:58033"/>
        <dbReference type="EC" id="3.1.3.18"/>
    </reaction>
</comment>
<dbReference type="Pfam" id="PF13419">
    <property type="entry name" value="HAD_2"/>
    <property type="match status" value="1"/>
</dbReference>
<dbReference type="PANTHER" id="PTHR43434">
    <property type="entry name" value="PHOSPHOGLYCOLATE PHOSPHATASE"/>
    <property type="match status" value="1"/>
</dbReference>
<dbReference type="InterPro" id="IPR036412">
    <property type="entry name" value="HAD-like_sf"/>
</dbReference>
<evidence type="ECO:0000313" key="6">
    <source>
        <dbReference type="Proteomes" id="UP001061361"/>
    </source>
</evidence>
<dbReference type="InterPro" id="IPR023214">
    <property type="entry name" value="HAD_sf"/>
</dbReference>
<dbReference type="PRINTS" id="PR00413">
    <property type="entry name" value="HADHALOGNASE"/>
</dbReference>
<proteinExistence type="inferred from homology"/>
<dbReference type="InterPro" id="IPR050155">
    <property type="entry name" value="HAD-like_hydrolase_sf"/>
</dbReference>
<sequence length="226" mass="25568">MALANPIMNPRLLEGLRTIVFDNDGVIVDSYEANMVYYGTIRQELGMPPMTEAERVYVHTRTHNEAVRHIVPTDKLDRAFEIGRNFDASLLHPYLKRSEGLGEFLWWLRDAGFNLAINTSRGTSMEMILDLLDLRGFFHPVVTSDKVSVPKPHPEGLNWIMRDHGVRPDEVAYIGDSIVDERAAVASGVRFWAYGNPSLNAAVHISSFWDIKSAMQGCYKGRVLTY</sequence>
<dbReference type="EMBL" id="AP026708">
    <property type="protein sequence ID" value="BDQ32525.1"/>
    <property type="molecule type" value="Genomic_DNA"/>
</dbReference>
<name>A0ABN6RRC4_9BACT</name>
<dbReference type="Gene3D" id="3.40.50.1000">
    <property type="entry name" value="HAD superfamily/HAD-like"/>
    <property type="match status" value="1"/>
</dbReference>
<comment type="pathway">
    <text evidence="2">Organic acid metabolism; glycolate biosynthesis; glycolate from 2-phosphoglycolate: step 1/1.</text>
</comment>
<reference evidence="5" key="1">
    <citation type="submission" date="2022-08" db="EMBL/GenBank/DDBJ databases">
        <title>Genome Sequence of the sulphate-reducing bacterium, Pseudodesulfovibrio portus JCM14722.</title>
        <authorList>
            <person name="Kondo R."/>
            <person name="Kataoka T."/>
        </authorList>
    </citation>
    <scope>NUCLEOTIDE SEQUENCE</scope>
    <source>
        <strain evidence="5">JCM 14722</strain>
    </source>
</reference>
<evidence type="ECO:0000256" key="1">
    <source>
        <dbReference type="ARBA" id="ARBA00000830"/>
    </source>
</evidence>
<dbReference type="PANTHER" id="PTHR43434:SF1">
    <property type="entry name" value="PHOSPHOGLYCOLATE PHOSPHATASE"/>
    <property type="match status" value="1"/>
</dbReference>
<comment type="similarity">
    <text evidence="3">Belongs to the HAD-like hydrolase superfamily. CbbY/CbbZ/Gph/YieH family.</text>
</comment>
<organism evidence="5 6">
    <name type="scientific">Pseudodesulfovibrio portus</name>
    <dbReference type="NCBI Taxonomy" id="231439"/>
    <lineage>
        <taxon>Bacteria</taxon>
        <taxon>Pseudomonadati</taxon>
        <taxon>Thermodesulfobacteriota</taxon>
        <taxon>Desulfovibrionia</taxon>
        <taxon>Desulfovibrionales</taxon>
        <taxon>Desulfovibrionaceae</taxon>
    </lineage>
</organism>
<dbReference type="Proteomes" id="UP001061361">
    <property type="component" value="Chromosome"/>
</dbReference>
<dbReference type="InterPro" id="IPR041492">
    <property type="entry name" value="HAD_2"/>
</dbReference>
<evidence type="ECO:0000256" key="2">
    <source>
        <dbReference type="ARBA" id="ARBA00004818"/>
    </source>
</evidence>
<evidence type="ECO:0000256" key="3">
    <source>
        <dbReference type="ARBA" id="ARBA00006171"/>
    </source>
</evidence>
<dbReference type="SUPFAM" id="SSF56784">
    <property type="entry name" value="HAD-like"/>
    <property type="match status" value="1"/>
</dbReference>
<gene>
    <name evidence="5" type="ORF">JCM14722_00670</name>
</gene>
<evidence type="ECO:0000313" key="5">
    <source>
        <dbReference type="EMBL" id="BDQ32525.1"/>
    </source>
</evidence>
<protein>
    <recommendedName>
        <fullName evidence="4">phosphoglycolate phosphatase</fullName>
        <ecNumber evidence="4">3.1.3.18</ecNumber>
    </recommendedName>
</protein>
<keyword evidence="6" id="KW-1185">Reference proteome</keyword>
<dbReference type="InterPro" id="IPR006439">
    <property type="entry name" value="HAD-SF_hydro_IA"/>
</dbReference>